<accession>A0A4Y7PMS2</accession>
<name>A0A4Y7PMS2_9AGAM</name>
<dbReference type="InterPro" id="IPR052953">
    <property type="entry name" value="Ser-rich/MCO-related"/>
</dbReference>
<dbReference type="CDD" id="cd00920">
    <property type="entry name" value="Cupredoxin"/>
    <property type="match status" value="2"/>
</dbReference>
<keyword evidence="1" id="KW-0812">Transmembrane</keyword>
<dbReference type="SUPFAM" id="SSF49503">
    <property type="entry name" value="Cupredoxins"/>
    <property type="match status" value="2"/>
</dbReference>
<evidence type="ECO:0000313" key="3">
    <source>
        <dbReference type="Proteomes" id="UP000294933"/>
    </source>
</evidence>
<proteinExistence type="predicted"/>
<dbReference type="AlphaFoldDB" id="A0A4Y7PMS2"/>
<keyword evidence="1" id="KW-0472">Membrane</keyword>
<keyword evidence="3" id="KW-1185">Reference proteome</keyword>
<evidence type="ECO:0008006" key="4">
    <source>
        <dbReference type="Google" id="ProtNLM"/>
    </source>
</evidence>
<dbReference type="OrthoDB" id="1921208at2759"/>
<dbReference type="VEuPathDB" id="FungiDB:BD410DRAFT_731728"/>
<dbReference type="PANTHER" id="PTHR34883">
    <property type="entry name" value="SERINE-RICH PROTEIN, PUTATIVE-RELATED-RELATED"/>
    <property type="match status" value="1"/>
</dbReference>
<keyword evidence="1" id="KW-1133">Transmembrane helix</keyword>
<reference evidence="2 3" key="1">
    <citation type="submission" date="2018-06" db="EMBL/GenBank/DDBJ databases">
        <title>A transcriptomic atlas of mushroom development highlights an independent origin of complex multicellularity.</title>
        <authorList>
            <consortium name="DOE Joint Genome Institute"/>
            <person name="Krizsan K."/>
            <person name="Almasi E."/>
            <person name="Merenyi Z."/>
            <person name="Sahu N."/>
            <person name="Viragh M."/>
            <person name="Koszo T."/>
            <person name="Mondo S."/>
            <person name="Kiss B."/>
            <person name="Balint B."/>
            <person name="Kues U."/>
            <person name="Barry K."/>
            <person name="Hegedus J.C."/>
            <person name="Henrissat B."/>
            <person name="Johnson J."/>
            <person name="Lipzen A."/>
            <person name="Ohm R."/>
            <person name="Nagy I."/>
            <person name="Pangilinan J."/>
            <person name="Yan J."/>
            <person name="Xiong Y."/>
            <person name="Grigoriev I.V."/>
            <person name="Hibbett D.S."/>
            <person name="Nagy L.G."/>
        </authorList>
    </citation>
    <scope>NUCLEOTIDE SEQUENCE [LARGE SCALE GENOMIC DNA]</scope>
    <source>
        <strain evidence="2 3">SZMC22713</strain>
    </source>
</reference>
<dbReference type="InterPro" id="IPR008972">
    <property type="entry name" value="Cupredoxin"/>
</dbReference>
<gene>
    <name evidence="2" type="ORF">BD410DRAFT_731728</name>
</gene>
<evidence type="ECO:0000256" key="1">
    <source>
        <dbReference type="SAM" id="Phobius"/>
    </source>
</evidence>
<dbReference type="EMBL" id="ML170250">
    <property type="protein sequence ID" value="TDL16142.1"/>
    <property type="molecule type" value="Genomic_DNA"/>
</dbReference>
<dbReference type="Gene3D" id="2.60.40.420">
    <property type="entry name" value="Cupredoxins - blue copper proteins"/>
    <property type="match status" value="2"/>
</dbReference>
<dbReference type="PANTHER" id="PTHR34883:SF4">
    <property type="entry name" value="CUPREDOXIN"/>
    <property type="match status" value="1"/>
</dbReference>
<dbReference type="Proteomes" id="UP000294933">
    <property type="component" value="Unassembled WGS sequence"/>
</dbReference>
<sequence length="476" mass="51173">MDHYVKVGGVDAQNNPVLRFDPSEIYADKGDRVIFTYHVKNHSVTQSSFDSPCSKRKDPWTLAPNGFDSGFMPVASESGTLPTFTITVTDDKPIWGYCRQLLSNSTHCHNDMVFGINPPKYGSTFEQFLKNAEHDFSQFSLLPPITTTTFTTVTEEYTPPPTSVNVVTVTETITVEEEIWTTTYASWPGSPAPTPNKYPMNHQIIVGGTDGFIFNPPNITAQPKDTVTFIYMQKNHSVTQSSFGTPCRKLQDTTYPPLWGFDSGFFPVAPGATYFPNFTIIINDTAPVWGYCRQQAANFSHCGVGMVFSINAPTYGDHTFQAFQQLAVHQNGTGIVDQFGNITVATSTTAKYGDPTPAPGSGSGSGYGSGYGGSGSGNGYAGSGSKAEIGAASSNNDSSDNVNKLLGYAPIILGLLGTAIVLLVAVLGVAVTVLIRGRGATRTMNPSYKPVPVAMPSSKVLDDGTHDYDMPRYADA</sequence>
<protein>
    <recommendedName>
        <fullName evidence="4">Cupredoxin</fullName>
    </recommendedName>
</protein>
<dbReference type="STRING" id="50990.A0A4Y7PMS2"/>
<organism evidence="2 3">
    <name type="scientific">Rickenella mellea</name>
    <dbReference type="NCBI Taxonomy" id="50990"/>
    <lineage>
        <taxon>Eukaryota</taxon>
        <taxon>Fungi</taxon>
        <taxon>Dikarya</taxon>
        <taxon>Basidiomycota</taxon>
        <taxon>Agaricomycotina</taxon>
        <taxon>Agaricomycetes</taxon>
        <taxon>Hymenochaetales</taxon>
        <taxon>Rickenellaceae</taxon>
        <taxon>Rickenella</taxon>
    </lineage>
</organism>
<feature type="transmembrane region" description="Helical" evidence="1">
    <location>
        <begin position="405"/>
        <end position="435"/>
    </location>
</feature>
<evidence type="ECO:0000313" key="2">
    <source>
        <dbReference type="EMBL" id="TDL16142.1"/>
    </source>
</evidence>